<dbReference type="GO" id="GO:0022857">
    <property type="term" value="F:transmembrane transporter activity"/>
    <property type="evidence" value="ECO:0007669"/>
    <property type="project" value="UniProtKB-UniRule"/>
</dbReference>
<dbReference type="AlphaFoldDB" id="A0A944CGL6"/>
<comment type="similarity">
    <text evidence="8 9">Belongs to the TRAP transporter small permease family.</text>
</comment>
<keyword evidence="7 9" id="KW-0472">Membrane</keyword>
<dbReference type="Pfam" id="PF04290">
    <property type="entry name" value="DctQ"/>
    <property type="match status" value="1"/>
</dbReference>
<reference evidence="11" key="1">
    <citation type="submission" date="2018-08" db="EMBL/GenBank/DDBJ databases">
        <authorList>
            <person name="Jin W."/>
            <person name="Wang H."/>
            <person name="Yang Y."/>
            <person name="Li M."/>
            <person name="Liu J."/>
        </authorList>
    </citation>
    <scope>NUCLEOTIDE SEQUENCE</scope>
    <source>
        <strain evidence="11">AESS21</strain>
    </source>
</reference>
<feature type="domain" description="Tripartite ATP-independent periplasmic transporters DctQ component" evidence="10">
    <location>
        <begin position="32"/>
        <end position="159"/>
    </location>
</feature>
<evidence type="ECO:0000256" key="6">
    <source>
        <dbReference type="ARBA" id="ARBA00022989"/>
    </source>
</evidence>
<evidence type="ECO:0000256" key="1">
    <source>
        <dbReference type="ARBA" id="ARBA00004429"/>
    </source>
</evidence>
<gene>
    <name evidence="11" type="ORF">DYI23_20805</name>
</gene>
<keyword evidence="4 9" id="KW-0997">Cell inner membrane</keyword>
<dbReference type="GO" id="GO:0005886">
    <property type="term" value="C:plasma membrane"/>
    <property type="evidence" value="ECO:0007669"/>
    <property type="project" value="UniProtKB-SubCell"/>
</dbReference>
<accession>A0A944CGL6</accession>
<name>A0A944CGL6_9HYPH</name>
<dbReference type="InterPro" id="IPR055348">
    <property type="entry name" value="DctQ"/>
</dbReference>
<dbReference type="EMBL" id="QTKU01000006">
    <property type="protein sequence ID" value="MBS8262679.1"/>
    <property type="molecule type" value="Genomic_DNA"/>
</dbReference>
<evidence type="ECO:0000256" key="8">
    <source>
        <dbReference type="ARBA" id="ARBA00038436"/>
    </source>
</evidence>
<evidence type="ECO:0000256" key="5">
    <source>
        <dbReference type="ARBA" id="ARBA00022692"/>
    </source>
</evidence>
<feature type="transmembrane region" description="Helical" evidence="9">
    <location>
        <begin position="12"/>
        <end position="39"/>
    </location>
</feature>
<comment type="subcellular location">
    <subcellularLocation>
        <location evidence="1 9">Cell inner membrane</location>
        <topology evidence="1 9">Multi-pass membrane protein</topology>
    </subcellularLocation>
</comment>
<keyword evidence="6 9" id="KW-1133">Transmembrane helix</keyword>
<comment type="caution">
    <text evidence="11">The sequence shown here is derived from an EMBL/GenBank/DDBJ whole genome shotgun (WGS) entry which is preliminary data.</text>
</comment>
<evidence type="ECO:0000256" key="4">
    <source>
        <dbReference type="ARBA" id="ARBA00022519"/>
    </source>
</evidence>
<dbReference type="PANTHER" id="PTHR35011:SF4">
    <property type="entry name" value="SLL1102 PROTEIN"/>
    <property type="match status" value="1"/>
</dbReference>
<feature type="transmembrane region" description="Helical" evidence="9">
    <location>
        <begin position="89"/>
        <end position="110"/>
    </location>
</feature>
<comment type="function">
    <text evidence="9">Part of the tripartite ATP-independent periplasmic (TRAP) transport system.</text>
</comment>
<organism evidence="11 12">
    <name type="scientific">Roseibium polysiphoniae</name>
    <dbReference type="NCBI Taxonomy" id="2571221"/>
    <lineage>
        <taxon>Bacteria</taxon>
        <taxon>Pseudomonadati</taxon>
        <taxon>Pseudomonadota</taxon>
        <taxon>Alphaproteobacteria</taxon>
        <taxon>Hyphomicrobiales</taxon>
        <taxon>Stappiaceae</taxon>
        <taxon>Roseibium</taxon>
    </lineage>
</organism>
<evidence type="ECO:0000259" key="10">
    <source>
        <dbReference type="Pfam" id="PF04290"/>
    </source>
</evidence>
<dbReference type="RefSeq" id="WP_213218007.1">
    <property type="nucleotide sequence ID" value="NZ_QTKU01000006.1"/>
</dbReference>
<evidence type="ECO:0000256" key="2">
    <source>
        <dbReference type="ARBA" id="ARBA00022448"/>
    </source>
</evidence>
<evidence type="ECO:0000313" key="11">
    <source>
        <dbReference type="EMBL" id="MBS8262679.1"/>
    </source>
</evidence>
<dbReference type="InterPro" id="IPR007387">
    <property type="entry name" value="TRAP_DctQ"/>
</dbReference>
<proteinExistence type="inferred from homology"/>
<sequence>MMKQIPRVVTQVNRFAASIAAASLLLLFATQFCVVLLRYVFDTGFVWMQELPLYFHGAAALLAIGYTLHTGGHIRVDIFYRSASQKRKALVNAAGSLLFLLPVSVAILWYSLPYVIASWAVMEGSAQPSGIPAVFVLKTLLPVFSLLLALQAFAQFWRACGVLLGAQEADLAVLESGEDEVSIDLAS</sequence>
<evidence type="ECO:0000256" key="7">
    <source>
        <dbReference type="ARBA" id="ARBA00023136"/>
    </source>
</evidence>
<feature type="transmembrane region" description="Helical" evidence="9">
    <location>
        <begin position="130"/>
        <end position="150"/>
    </location>
</feature>
<comment type="subunit">
    <text evidence="9">The complex comprises the extracytoplasmic solute receptor protein and the two transmembrane proteins.</text>
</comment>
<keyword evidence="3" id="KW-1003">Cell membrane</keyword>
<keyword evidence="2 9" id="KW-0813">Transport</keyword>
<evidence type="ECO:0000256" key="3">
    <source>
        <dbReference type="ARBA" id="ARBA00022475"/>
    </source>
</evidence>
<dbReference type="PANTHER" id="PTHR35011">
    <property type="entry name" value="2,3-DIKETO-L-GULONATE TRAP TRANSPORTER SMALL PERMEASE PROTEIN YIAM"/>
    <property type="match status" value="1"/>
</dbReference>
<reference evidence="11" key="2">
    <citation type="journal article" date="2021" name="Microorganisms">
        <title>Bacterial Dimethylsulfoniopropionate Biosynthesis in the East China Sea.</title>
        <authorList>
            <person name="Liu J."/>
            <person name="Zhang Y."/>
            <person name="Liu J."/>
            <person name="Zhong H."/>
            <person name="Williams B.T."/>
            <person name="Zheng Y."/>
            <person name="Curson A.R.J."/>
            <person name="Sun C."/>
            <person name="Sun H."/>
            <person name="Song D."/>
            <person name="Wagner Mackenzie B."/>
            <person name="Bermejo Martinez A."/>
            <person name="Todd J.D."/>
            <person name="Zhang X.H."/>
        </authorList>
    </citation>
    <scope>NUCLEOTIDE SEQUENCE</scope>
    <source>
        <strain evidence="11">AESS21</strain>
    </source>
</reference>
<evidence type="ECO:0000256" key="9">
    <source>
        <dbReference type="RuleBase" id="RU369079"/>
    </source>
</evidence>
<feature type="transmembrane region" description="Helical" evidence="9">
    <location>
        <begin position="51"/>
        <end position="68"/>
    </location>
</feature>
<keyword evidence="5 9" id="KW-0812">Transmembrane</keyword>
<evidence type="ECO:0000313" key="12">
    <source>
        <dbReference type="Proteomes" id="UP000705379"/>
    </source>
</evidence>
<dbReference type="Proteomes" id="UP000705379">
    <property type="component" value="Unassembled WGS sequence"/>
</dbReference>
<protein>
    <recommendedName>
        <fullName evidence="9">TRAP transporter small permease protein</fullName>
    </recommendedName>
</protein>